<accession>A0A915PMN2</accession>
<feature type="region of interest" description="Disordered" evidence="1">
    <location>
        <begin position="252"/>
        <end position="271"/>
    </location>
</feature>
<dbReference type="WBParaSite" id="sdigi.contig186.g5834.t1">
    <property type="protein sequence ID" value="sdigi.contig186.g5834.t1"/>
    <property type="gene ID" value="sdigi.contig186.g5834"/>
</dbReference>
<evidence type="ECO:0000313" key="3">
    <source>
        <dbReference type="WBParaSite" id="sdigi.contig186.g5834.t1"/>
    </source>
</evidence>
<reference evidence="3" key="1">
    <citation type="submission" date="2022-11" db="UniProtKB">
        <authorList>
            <consortium name="WormBaseParasite"/>
        </authorList>
    </citation>
    <scope>IDENTIFICATION</scope>
</reference>
<organism evidence="2 3">
    <name type="scientific">Setaria digitata</name>
    <dbReference type="NCBI Taxonomy" id="48799"/>
    <lineage>
        <taxon>Eukaryota</taxon>
        <taxon>Metazoa</taxon>
        <taxon>Ecdysozoa</taxon>
        <taxon>Nematoda</taxon>
        <taxon>Chromadorea</taxon>
        <taxon>Rhabditida</taxon>
        <taxon>Spirurina</taxon>
        <taxon>Spiruromorpha</taxon>
        <taxon>Filarioidea</taxon>
        <taxon>Setariidae</taxon>
        <taxon>Setaria</taxon>
    </lineage>
</organism>
<dbReference type="AlphaFoldDB" id="A0A915PMN2"/>
<feature type="compositionally biased region" description="Low complexity" evidence="1">
    <location>
        <begin position="15"/>
        <end position="31"/>
    </location>
</feature>
<sequence>MAAGAYLTHISSPQGSSGLADGSGSSVSGRRSLLKHIFRSESSNTVTSSNNGNTSSGNKRNVRTELEKNNLAQCRAFIPLEEHKITSSQSAFALSSTSSLSTQYDCPDSLQPDRIDVDDSLPKRKWFTGHPHPRHHATPSLLTFKPGRSANDIATQEEMQKLDGTTLRFSVNPKPVVKPKPLALRRERSDLTGGHVPRIAGTHRTDRSAAVDDSSIGVRRVLMPPSTCLDENTLRKCLEELKRKKQEVAVAISEADSRSRQQLHSQRNHRKEISEIDSDNINVILRAHSRESFRTEQRRLSVPDLADLAHNPLVNGVNGVTTTAKALTSKLGRNPRTGELQTINEGLVTPVIRRKQYLKDIHSNNGTNEWCAGSLLQKPSSSGKEAEQEHLRVVDRGAGEHIFARKADEIEICFSSQIMMSNCFYCVDQGNVKINISMHVCVDSCLWKTFLQRQMGVDNAPA</sequence>
<protein>
    <submittedName>
        <fullName evidence="3">DUF3741 domain-containing protein</fullName>
    </submittedName>
</protein>
<feature type="compositionally biased region" description="Low complexity" evidence="1">
    <location>
        <begin position="40"/>
        <end position="58"/>
    </location>
</feature>
<keyword evidence="2" id="KW-1185">Reference proteome</keyword>
<name>A0A915PMN2_9BILA</name>
<dbReference type="Proteomes" id="UP000887581">
    <property type="component" value="Unplaced"/>
</dbReference>
<feature type="region of interest" description="Disordered" evidence="1">
    <location>
        <begin position="1"/>
        <end position="64"/>
    </location>
</feature>
<proteinExistence type="predicted"/>
<evidence type="ECO:0000313" key="2">
    <source>
        <dbReference type="Proteomes" id="UP000887581"/>
    </source>
</evidence>
<evidence type="ECO:0000256" key="1">
    <source>
        <dbReference type="SAM" id="MobiDB-lite"/>
    </source>
</evidence>